<evidence type="ECO:0000313" key="5">
    <source>
        <dbReference type="Proteomes" id="UP000641932"/>
    </source>
</evidence>
<feature type="transmembrane region" description="Helical" evidence="2">
    <location>
        <begin position="54"/>
        <end position="71"/>
    </location>
</feature>
<keyword evidence="2" id="KW-1133">Transmembrane helix</keyword>
<keyword evidence="2" id="KW-0812">Transmembrane</keyword>
<feature type="compositionally biased region" description="Gly residues" evidence="1">
    <location>
        <begin position="153"/>
        <end position="173"/>
    </location>
</feature>
<accession>A0A918DTX2</accession>
<feature type="transmembrane region" description="Helical" evidence="2">
    <location>
        <begin position="21"/>
        <end position="42"/>
    </location>
</feature>
<reference evidence="4" key="1">
    <citation type="journal article" date="2014" name="Int. J. Syst. Evol. Microbiol.">
        <title>Complete genome sequence of Corynebacterium casei LMG S-19264T (=DSM 44701T), isolated from a smear-ripened cheese.</title>
        <authorList>
            <consortium name="US DOE Joint Genome Institute (JGI-PGF)"/>
            <person name="Walter F."/>
            <person name="Albersmeier A."/>
            <person name="Kalinowski J."/>
            <person name="Ruckert C."/>
        </authorList>
    </citation>
    <scope>NUCLEOTIDE SEQUENCE</scope>
    <source>
        <strain evidence="4">CGMCC 4.7201</strain>
    </source>
</reference>
<evidence type="ECO:0000256" key="2">
    <source>
        <dbReference type="SAM" id="Phobius"/>
    </source>
</evidence>
<feature type="domain" description="Low molecular weight protein antigen 6 PH" evidence="3">
    <location>
        <begin position="73"/>
        <end position="143"/>
    </location>
</feature>
<feature type="region of interest" description="Disordered" evidence="1">
    <location>
        <begin position="149"/>
        <end position="173"/>
    </location>
</feature>
<reference evidence="4" key="2">
    <citation type="submission" date="2020-09" db="EMBL/GenBank/DDBJ databases">
        <authorList>
            <person name="Sun Q."/>
            <person name="Zhou Y."/>
        </authorList>
    </citation>
    <scope>NUCLEOTIDE SEQUENCE</scope>
    <source>
        <strain evidence="4">CGMCC 4.7201</strain>
    </source>
</reference>
<comment type="caution">
    <text evidence="4">The sequence shown here is derived from an EMBL/GenBank/DDBJ whole genome shotgun (WGS) entry which is preliminary data.</text>
</comment>
<dbReference type="Proteomes" id="UP000641932">
    <property type="component" value="Unassembled WGS sequence"/>
</dbReference>
<gene>
    <name evidence="4" type="ORF">GCM10012280_08180</name>
</gene>
<organism evidence="4 5">
    <name type="scientific">Wenjunlia tyrosinilytica</name>
    <dbReference type="NCBI Taxonomy" id="1544741"/>
    <lineage>
        <taxon>Bacteria</taxon>
        <taxon>Bacillati</taxon>
        <taxon>Actinomycetota</taxon>
        <taxon>Actinomycetes</taxon>
        <taxon>Kitasatosporales</taxon>
        <taxon>Streptomycetaceae</taxon>
        <taxon>Wenjunlia</taxon>
    </lineage>
</organism>
<keyword evidence="5" id="KW-1185">Reference proteome</keyword>
<protein>
    <submittedName>
        <fullName evidence="4">Membrane protein</fullName>
    </submittedName>
</protein>
<keyword evidence="2" id="KW-0472">Membrane</keyword>
<dbReference type="EMBL" id="BMMS01000003">
    <property type="protein sequence ID" value="GGO82185.1"/>
    <property type="molecule type" value="Genomic_DNA"/>
</dbReference>
<evidence type="ECO:0000259" key="3">
    <source>
        <dbReference type="Pfam" id="PF10756"/>
    </source>
</evidence>
<dbReference type="AlphaFoldDB" id="A0A918DTX2"/>
<dbReference type="InterPro" id="IPR019692">
    <property type="entry name" value="CFP-6_PH"/>
</dbReference>
<name>A0A918DTX2_9ACTN</name>
<evidence type="ECO:0000313" key="4">
    <source>
        <dbReference type="EMBL" id="GGO82185.1"/>
    </source>
</evidence>
<evidence type="ECO:0000256" key="1">
    <source>
        <dbReference type="SAM" id="MobiDB-lite"/>
    </source>
</evidence>
<dbReference type="Pfam" id="PF10756">
    <property type="entry name" value="bPH_6"/>
    <property type="match status" value="1"/>
</dbReference>
<proteinExistence type="predicted"/>
<sequence length="173" mass="17768">MPAPADLPDLPATFRPRRTRVVLLSTGAALLAVFTVIAVALPHDGPTAWGTGDRATFVGTGLVIFAVLAVLSRPKIVADRDGVTVVNLTVKRRLEWAELVRVNLRPGDPWVYLDLADGTTMAAMGIQPGAGRDRAVRAAGRLRALAEAYGTGRAPGGPGTPGAPGGDGGAGTD</sequence>